<gene>
    <name evidence="1" type="ORF">EV182_002038</name>
</gene>
<comment type="caution">
    <text evidence="1">The sequence shown here is derived from an EMBL/GenBank/DDBJ whole genome shotgun (WGS) entry which is preliminary data.</text>
</comment>
<evidence type="ECO:0000313" key="2">
    <source>
        <dbReference type="Proteomes" id="UP001145114"/>
    </source>
</evidence>
<feature type="non-terminal residue" evidence="1">
    <location>
        <position position="62"/>
    </location>
</feature>
<accession>A0ACC1HT18</accession>
<dbReference type="Proteomes" id="UP001145114">
    <property type="component" value="Unassembled WGS sequence"/>
</dbReference>
<protein>
    <submittedName>
        <fullName evidence="1">Uncharacterized protein</fullName>
    </submittedName>
</protein>
<sequence>MYNGGRVGGSEGRGVSKRLAVEPHVEAEGRRRNVANEKNDDNEVEEGEETEEEVSEAVAGSG</sequence>
<evidence type="ECO:0000313" key="1">
    <source>
        <dbReference type="EMBL" id="KAJ1679446.1"/>
    </source>
</evidence>
<keyword evidence="2" id="KW-1185">Reference proteome</keyword>
<proteinExistence type="predicted"/>
<organism evidence="1 2">
    <name type="scientific">Spiromyces aspiralis</name>
    <dbReference type="NCBI Taxonomy" id="68401"/>
    <lineage>
        <taxon>Eukaryota</taxon>
        <taxon>Fungi</taxon>
        <taxon>Fungi incertae sedis</taxon>
        <taxon>Zoopagomycota</taxon>
        <taxon>Kickxellomycotina</taxon>
        <taxon>Kickxellomycetes</taxon>
        <taxon>Kickxellales</taxon>
        <taxon>Kickxellaceae</taxon>
        <taxon>Spiromyces</taxon>
    </lineage>
</organism>
<dbReference type="EMBL" id="JAMZIH010000379">
    <property type="protein sequence ID" value="KAJ1679446.1"/>
    <property type="molecule type" value="Genomic_DNA"/>
</dbReference>
<reference evidence="1" key="1">
    <citation type="submission" date="2022-06" db="EMBL/GenBank/DDBJ databases">
        <title>Phylogenomic reconstructions and comparative analyses of Kickxellomycotina fungi.</title>
        <authorList>
            <person name="Reynolds N.K."/>
            <person name="Stajich J.E."/>
            <person name="Barry K."/>
            <person name="Grigoriev I.V."/>
            <person name="Crous P."/>
            <person name="Smith M.E."/>
        </authorList>
    </citation>
    <scope>NUCLEOTIDE SEQUENCE</scope>
    <source>
        <strain evidence="1">RSA 2271</strain>
    </source>
</reference>
<name>A0ACC1HT18_9FUNG</name>